<dbReference type="Proteomes" id="UP000463224">
    <property type="component" value="Unassembled WGS sequence"/>
</dbReference>
<dbReference type="SUPFAM" id="SSF64288">
    <property type="entry name" value="Chorismate lyase-like"/>
    <property type="match status" value="1"/>
</dbReference>
<keyword evidence="3" id="KW-0804">Transcription</keyword>
<feature type="domain" description="HTH gntR-type" evidence="4">
    <location>
        <begin position="6"/>
        <end position="74"/>
    </location>
</feature>
<dbReference type="SMART" id="SM00866">
    <property type="entry name" value="UTRA"/>
    <property type="match status" value="1"/>
</dbReference>
<dbReference type="PANTHER" id="PTHR44846">
    <property type="entry name" value="MANNOSYL-D-GLYCERATE TRANSPORT/METABOLISM SYSTEM REPRESSOR MNGR-RELATED"/>
    <property type="match status" value="1"/>
</dbReference>
<keyword evidence="6" id="KW-1185">Reference proteome</keyword>
<keyword evidence="2" id="KW-0238">DNA-binding</keyword>
<dbReference type="InterPro" id="IPR036390">
    <property type="entry name" value="WH_DNA-bd_sf"/>
</dbReference>
<evidence type="ECO:0000256" key="1">
    <source>
        <dbReference type="ARBA" id="ARBA00023015"/>
    </source>
</evidence>
<evidence type="ECO:0000256" key="2">
    <source>
        <dbReference type="ARBA" id="ARBA00023125"/>
    </source>
</evidence>
<dbReference type="PANTHER" id="PTHR44846:SF16">
    <property type="entry name" value="TRANSCRIPTIONAL REGULATOR PHNF-RELATED"/>
    <property type="match status" value="1"/>
</dbReference>
<organism evidence="5 6">
    <name type="scientific">Nitratireductor arenosus</name>
    <dbReference type="NCBI Taxonomy" id="2682096"/>
    <lineage>
        <taxon>Bacteria</taxon>
        <taxon>Pseudomonadati</taxon>
        <taxon>Pseudomonadota</taxon>
        <taxon>Alphaproteobacteria</taxon>
        <taxon>Hyphomicrobiales</taxon>
        <taxon>Phyllobacteriaceae</taxon>
        <taxon>Nitratireductor</taxon>
    </lineage>
</organism>
<dbReference type="EMBL" id="WPHG01000001">
    <property type="protein sequence ID" value="MVA96835.1"/>
    <property type="molecule type" value="Genomic_DNA"/>
</dbReference>
<dbReference type="InterPro" id="IPR028978">
    <property type="entry name" value="Chorismate_lyase_/UTRA_dom_sf"/>
</dbReference>
<proteinExistence type="predicted"/>
<dbReference type="Gene3D" id="3.40.1410.10">
    <property type="entry name" value="Chorismate lyase-like"/>
    <property type="match status" value="1"/>
</dbReference>
<protein>
    <submittedName>
        <fullName evidence="5">UTRA domain-containing protein</fullName>
    </submittedName>
</protein>
<gene>
    <name evidence="5" type="ORF">GN330_06180</name>
</gene>
<dbReference type="CDD" id="cd07377">
    <property type="entry name" value="WHTH_GntR"/>
    <property type="match status" value="1"/>
</dbReference>
<name>A0A844QC62_9HYPH</name>
<dbReference type="InterPro" id="IPR000524">
    <property type="entry name" value="Tscrpt_reg_HTH_GntR"/>
</dbReference>
<dbReference type="GO" id="GO:0003677">
    <property type="term" value="F:DNA binding"/>
    <property type="evidence" value="ECO:0007669"/>
    <property type="project" value="UniProtKB-KW"/>
</dbReference>
<evidence type="ECO:0000259" key="4">
    <source>
        <dbReference type="PROSITE" id="PS50949"/>
    </source>
</evidence>
<dbReference type="InterPro" id="IPR050679">
    <property type="entry name" value="Bact_HTH_transcr_reg"/>
</dbReference>
<dbReference type="Gene3D" id="1.10.10.10">
    <property type="entry name" value="Winged helix-like DNA-binding domain superfamily/Winged helix DNA-binding domain"/>
    <property type="match status" value="1"/>
</dbReference>
<dbReference type="SUPFAM" id="SSF46785">
    <property type="entry name" value="Winged helix' DNA-binding domain"/>
    <property type="match status" value="1"/>
</dbReference>
<comment type="caution">
    <text evidence="5">The sequence shown here is derived from an EMBL/GenBank/DDBJ whole genome shotgun (WGS) entry which is preliminary data.</text>
</comment>
<evidence type="ECO:0000313" key="5">
    <source>
        <dbReference type="EMBL" id="MVA96835.1"/>
    </source>
</evidence>
<dbReference type="SMART" id="SM00345">
    <property type="entry name" value="HTH_GNTR"/>
    <property type="match status" value="1"/>
</dbReference>
<dbReference type="RefSeq" id="WP_156711733.1">
    <property type="nucleotide sequence ID" value="NZ_WPHG01000001.1"/>
</dbReference>
<dbReference type="InterPro" id="IPR011663">
    <property type="entry name" value="UTRA"/>
</dbReference>
<sequence length="233" mass="26192">MTTDRRTSFRDIKSELERRIARRIWPPGATIPGEEALAAEFGVARATVNRAVQELARSGIVERKRKSGTRVALYPVREARLAIPLVRKEIEAKGAAYAYSRLSRAVVAAPDFLRARLALPDSAKVLHLRCLHLADRTPFQFEERWINLDAVPEARGEAFEEIGPNEWLVENAPFSRAEFAFRAARAGRDEAALLQVVEGEAVFVAERMTWLAGKPITFVRMVHPPGHRMVTEI</sequence>
<accession>A0A844QC62</accession>
<dbReference type="Pfam" id="PF00392">
    <property type="entry name" value="GntR"/>
    <property type="match status" value="1"/>
</dbReference>
<dbReference type="PROSITE" id="PS50949">
    <property type="entry name" value="HTH_GNTR"/>
    <property type="match status" value="1"/>
</dbReference>
<dbReference type="Pfam" id="PF07702">
    <property type="entry name" value="UTRA"/>
    <property type="match status" value="1"/>
</dbReference>
<dbReference type="GO" id="GO:0003700">
    <property type="term" value="F:DNA-binding transcription factor activity"/>
    <property type="evidence" value="ECO:0007669"/>
    <property type="project" value="InterPro"/>
</dbReference>
<dbReference type="InterPro" id="IPR036388">
    <property type="entry name" value="WH-like_DNA-bd_sf"/>
</dbReference>
<reference evidence="5 6" key="1">
    <citation type="submission" date="2019-12" db="EMBL/GenBank/DDBJ databases">
        <title>Nitratireductor arenosus sp. nov., Isolated from sea sand, Jeju island, South Korea.</title>
        <authorList>
            <person name="Kim W."/>
        </authorList>
    </citation>
    <scope>NUCLEOTIDE SEQUENCE [LARGE SCALE GENOMIC DNA]</scope>
    <source>
        <strain evidence="5 6">CAU 1489</strain>
    </source>
</reference>
<keyword evidence="1" id="KW-0805">Transcription regulation</keyword>
<evidence type="ECO:0000313" key="6">
    <source>
        <dbReference type="Proteomes" id="UP000463224"/>
    </source>
</evidence>
<dbReference type="AlphaFoldDB" id="A0A844QC62"/>
<dbReference type="PRINTS" id="PR00035">
    <property type="entry name" value="HTHGNTR"/>
</dbReference>
<evidence type="ECO:0000256" key="3">
    <source>
        <dbReference type="ARBA" id="ARBA00023163"/>
    </source>
</evidence>